<sequence length="125" mass="13880">MTDAFSDALYFACGKTSGSKATRDYQPRSFLASLAGSGGSTSVKSFFKPHFSLFDPEHLTSEQHIQLYKRLQLLLVQFSKTHQIKVKATAYAIGVGIADKQGQIVKELDTFELTEGYRQPSKLLN</sequence>
<dbReference type="Proteomes" id="UP000502894">
    <property type="component" value="Chromosome"/>
</dbReference>
<evidence type="ECO:0000313" key="2">
    <source>
        <dbReference type="Proteomes" id="UP000502894"/>
    </source>
</evidence>
<dbReference type="KEGG" id="lant:TUM19329_33210"/>
<proteinExistence type="predicted"/>
<name>A0A6F8T9X1_9GAMM</name>
<evidence type="ECO:0000313" key="1">
    <source>
        <dbReference type="EMBL" id="BCA96960.1"/>
    </source>
</evidence>
<reference evidence="1" key="1">
    <citation type="journal article" date="2020" name="Microbiol. Resour. Announc.">
        <title>Complete Genome Sequence of Novel Psychrotolerant Legionella Strain TUM19329, Isolated from Antarctic Lake Sediment.</title>
        <authorList>
            <person name="Shimada S."/>
            <person name="Nakai R."/>
            <person name="Aoki K."/>
            <person name="Shimoeda N."/>
            <person name="Ohno G."/>
            <person name="Miyazaki Y."/>
            <person name="Kudoh S."/>
            <person name="Imura S."/>
            <person name="Watanabe K."/>
            <person name="Ishii Y."/>
            <person name="Tateda K."/>
        </authorList>
    </citation>
    <scope>NUCLEOTIDE SEQUENCE [LARGE SCALE GENOMIC DNA]</scope>
    <source>
        <strain evidence="1">TUM19329</strain>
    </source>
</reference>
<dbReference type="AlphaFoldDB" id="A0A6F8T9X1"/>
<gene>
    <name evidence="1" type="ORF">TUM19329_33210</name>
</gene>
<keyword evidence="2" id="KW-1185">Reference proteome</keyword>
<dbReference type="RefSeq" id="WP_173238187.1">
    <property type="nucleotide sequence ID" value="NZ_AP022839.1"/>
</dbReference>
<dbReference type="EMBL" id="AP022839">
    <property type="protein sequence ID" value="BCA96960.1"/>
    <property type="molecule type" value="Genomic_DNA"/>
</dbReference>
<protein>
    <submittedName>
        <fullName evidence="1">Uncharacterized protein</fullName>
    </submittedName>
</protein>
<accession>A0A6F8T9X1</accession>
<organism evidence="1 2">
    <name type="scientific">Legionella antarctica</name>
    <dbReference type="NCBI Taxonomy" id="2708020"/>
    <lineage>
        <taxon>Bacteria</taxon>
        <taxon>Pseudomonadati</taxon>
        <taxon>Pseudomonadota</taxon>
        <taxon>Gammaproteobacteria</taxon>
        <taxon>Legionellales</taxon>
        <taxon>Legionellaceae</taxon>
        <taxon>Legionella</taxon>
    </lineage>
</organism>